<dbReference type="InParanoid" id="A0A067QNR2"/>
<keyword evidence="4" id="KW-1185">Reference proteome</keyword>
<dbReference type="Proteomes" id="UP000027135">
    <property type="component" value="Unassembled WGS sequence"/>
</dbReference>
<keyword evidence="2" id="KW-0732">Signal</keyword>
<evidence type="ECO:0000256" key="2">
    <source>
        <dbReference type="SAM" id="SignalP"/>
    </source>
</evidence>
<feature type="region of interest" description="Disordered" evidence="1">
    <location>
        <begin position="183"/>
        <end position="222"/>
    </location>
</feature>
<evidence type="ECO:0000256" key="1">
    <source>
        <dbReference type="SAM" id="MobiDB-lite"/>
    </source>
</evidence>
<sequence>MDLQPRFIQMLQLLVAVALCVPSTTAQHLIAFFVVQQPPAVVTLNSVPVSATHIKLGPHPLSTGGAVVAPGTLSTAALIGPVNVESIVPAPTDIQNLPHLGAHQIDPDASTTGVPIPIPLKLFFTRFPPFIETIVQKIQNYFSTYNHAESENNLASPPYNTPLQTTTTTTPAPMSATMIELPSTTITSPLPPNTGSEPGNRDQTDDDTSPPPSFTEPEDNKW</sequence>
<name>A0A067QNR2_ZOONE</name>
<feature type="region of interest" description="Disordered" evidence="1">
    <location>
        <begin position="150"/>
        <end position="171"/>
    </location>
</feature>
<reference evidence="3 4" key="1">
    <citation type="journal article" date="2014" name="Nat. Commun.">
        <title>Molecular traces of alternative social organization in a termite genome.</title>
        <authorList>
            <person name="Terrapon N."/>
            <person name="Li C."/>
            <person name="Robertson H.M."/>
            <person name="Ji L."/>
            <person name="Meng X."/>
            <person name="Booth W."/>
            <person name="Chen Z."/>
            <person name="Childers C.P."/>
            <person name="Glastad K.M."/>
            <person name="Gokhale K."/>
            <person name="Gowin J."/>
            <person name="Gronenberg W."/>
            <person name="Hermansen R.A."/>
            <person name="Hu H."/>
            <person name="Hunt B.G."/>
            <person name="Huylmans A.K."/>
            <person name="Khalil S.M."/>
            <person name="Mitchell R.D."/>
            <person name="Munoz-Torres M.C."/>
            <person name="Mustard J.A."/>
            <person name="Pan H."/>
            <person name="Reese J.T."/>
            <person name="Scharf M.E."/>
            <person name="Sun F."/>
            <person name="Vogel H."/>
            <person name="Xiao J."/>
            <person name="Yang W."/>
            <person name="Yang Z."/>
            <person name="Yang Z."/>
            <person name="Zhou J."/>
            <person name="Zhu J."/>
            <person name="Brent C.S."/>
            <person name="Elsik C.G."/>
            <person name="Goodisman M.A."/>
            <person name="Liberles D.A."/>
            <person name="Roe R.M."/>
            <person name="Vargo E.L."/>
            <person name="Vilcinskas A."/>
            <person name="Wang J."/>
            <person name="Bornberg-Bauer E."/>
            <person name="Korb J."/>
            <person name="Zhang G."/>
            <person name="Liebig J."/>
        </authorList>
    </citation>
    <scope>NUCLEOTIDE SEQUENCE [LARGE SCALE GENOMIC DNA]</scope>
    <source>
        <tissue evidence="3">Whole organism</tissue>
    </source>
</reference>
<dbReference type="OrthoDB" id="8196759at2759"/>
<feature type="signal peptide" evidence="2">
    <location>
        <begin position="1"/>
        <end position="26"/>
    </location>
</feature>
<protein>
    <submittedName>
        <fullName evidence="3">Uncharacterized protein</fullName>
    </submittedName>
</protein>
<evidence type="ECO:0000313" key="4">
    <source>
        <dbReference type="Proteomes" id="UP000027135"/>
    </source>
</evidence>
<feature type="chain" id="PRO_5001644192" evidence="2">
    <location>
        <begin position="27"/>
        <end position="222"/>
    </location>
</feature>
<feature type="compositionally biased region" description="Low complexity" evidence="1">
    <location>
        <begin position="157"/>
        <end position="171"/>
    </location>
</feature>
<evidence type="ECO:0000313" key="3">
    <source>
        <dbReference type="EMBL" id="KDR11176.1"/>
    </source>
</evidence>
<proteinExistence type="predicted"/>
<accession>A0A067QNR2</accession>
<dbReference type="EMBL" id="KK853114">
    <property type="protein sequence ID" value="KDR11176.1"/>
    <property type="molecule type" value="Genomic_DNA"/>
</dbReference>
<organism evidence="3 4">
    <name type="scientific">Zootermopsis nevadensis</name>
    <name type="common">Dampwood termite</name>
    <dbReference type="NCBI Taxonomy" id="136037"/>
    <lineage>
        <taxon>Eukaryota</taxon>
        <taxon>Metazoa</taxon>
        <taxon>Ecdysozoa</taxon>
        <taxon>Arthropoda</taxon>
        <taxon>Hexapoda</taxon>
        <taxon>Insecta</taxon>
        <taxon>Pterygota</taxon>
        <taxon>Neoptera</taxon>
        <taxon>Polyneoptera</taxon>
        <taxon>Dictyoptera</taxon>
        <taxon>Blattodea</taxon>
        <taxon>Blattoidea</taxon>
        <taxon>Termitoidae</taxon>
        <taxon>Termopsidae</taxon>
        <taxon>Zootermopsis</taxon>
    </lineage>
</organism>
<dbReference type="AlphaFoldDB" id="A0A067QNR2"/>
<gene>
    <name evidence="3" type="ORF">L798_14684</name>
</gene>